<proteinExistence type="predicted"/>
<name>A0ABX8KX19_9CORY</name>
<sequence length="226" mass="24399">MSNQRPLPPEIYMRRRVAALVILLVVVALLVWALSAMARSGGSGSDGATETSTEQTVNPTVATEPTVAAPEESTSETASASPSEEPSSVEAAPARTGACELKDLRIKALPNQPSYAAGTEPVFYMEVENPTDTDCVIDLDENILRFEVYDMRTNERMWADTDCYQPVVSGTQTYKAGEKQGYQARWSGTVSQPGKCDDRPAIEPGSYFLHTVIGDNASEAAPFNIT</sequence>
<gene>
    <name evidence="2" type="ORF">I6L55_02805</name>
</gene>
<reference evidence="2 3" key="1">
    <citation type="submission" date="2021-06" db="EMBL/GenBank/DDBJ databases">
        <title>FDA dAtabase for Regulatory Grade micrObial Sequences (FDA-ARGOS): Supporting development and validation of Infectious Disease Dx tests.</title>
        <authorList>
            <person name="Sproer C."/>
            <person name="Gronow S."/>
            <person name="Severitt S."/>
            <person name="Schroder I."/>
            <person name="Tallon L."/>
            <person name="Sadzewicz L."/>
            <person name="Zhao X."/>
            <person name="Boylan J."/>
            <person name="Ott S."/>
            <person name="Bowen H."/>
            <person name="Vavikolanu K."/>
            <person name="Mehta A."/>
            <person name="Aluvathingal J."/>
            <person name="Nadendla S."/>
            <person name="Lowell S."/>
            <person name="Myers T."/>
            <person name="Yan Y."/>
        </authorList>
    </citation>
    <scope>NUCLEOTIDE SEQUENCE [LARGE SCALE GENOMIC DNA]</scope>
    <source>
        <strain evidence="2 3">FDAARGOS 1425</strain>
    </source>
</reference>
<evidence type="ECO:0000313" key="2">
    <source>
        <dbReference type="EMBL" id="QXB19032.1"/>
    </source>
</evidence>
<evidence type="ECO:0000313" key="3">
    <source>
        <dbReference type="Proteomes" id="UP000683520"/>
    </source>
</evidence>
<dbReference type="EMBL" id="CP077302">
    <property type="protein sequence ID" value="QXB19032.1"/>
    <property type="molecule type" value="Genomic_DNA"/>
</dbReference>
<accession>A0ABX8KX19</accession>
<dbReference type="RefSeq" id="WP_070422493.1">
    <property type="nucleotide sequence ID" value="NZ_CP047198.1"/>
</dbReference>
<feature type="compositionally biased region" description="Polar residues" evidence="1">
    <location>
        <begin position="46"/>
        <end position="63"/>
    </location>
</feature>
<dbReference type="Proteomes" id="UP000683520">
    <property type="component" value="Chromosome"/>
</dbReference>
<keyword evidence="3" id="KW-1185">Reference proteome</keyword>
<evidence type="ECO:0008006" key="4">
    <source>
        <dbReference type="Google" id="ProtNLM"/>
    </source>
</evidence>
<dbReference type="GeneID" id="92749107"/>
<feature type="region of interest" description="Disordered" evidence="1">
    <location>
        <begin position="40"/>
        <end position="95"/>
    </location>
</feature>
<organism evidence="2 3">
    <name type="scientific">Corynebacterium coyleae</name>
    <dbReference type="NCBI Taxonomy" id="53374"/>
    <lineage>
        <taxon>Bacteria</taxon>
        <taxon>Bacillati</taxon>
        <taxon>Actinomycetota</taxon>
        <taxon>Actinomycetes</taxon>
        <taxon>Mycobacteriales</taxon>
        <taxon>Corynebacteriaceae</taxon>
        <taxon>Corynebacterium</taxon>
    </lineage>
</organism>
<protein>
    <recommendedName>
        <fullName evidence="4">Secreted protein</fullName>
    </recommendedName>
</protein>
<evidence type="ECO:0000256" key="1">
    <source>
        <dbReference type="SAM" id="MobiDB-lite"/>
    </source>
</evidence>
<feature type="compositionally biased region" description="Low complexity" evidence="1">
    <location>
        <begin position="66"/>
        <end position="94"/>
    </location>
</feature>